<dbReference type="EMBL" id="CP002394">
    <property type="protein sequence ID" value="ADU30915.1"/>
    <property type="molecule type" value="Genomic_DNA"/>
</dbReference>
<protein>
    <submittedName>
        <fullName evidence="1">Uncharacterized protein</fullName>
    </submittedName>
</protein>
<dbReference type="KEGG" id="bco:Bcell_2660"/>
<dbReference type="AlphaFoldDB" id="E6TUM5"/>
<gene>
    <name evidence="1" type="ordered locus">Bcell_2660</name>
</gene>
<accession>E6TUM5</accession>
<evidence type="ECO:0000313" key="2">
    <source>
        <dbReference type="Proteomes" id="UP000001401"/>
    </source>
</evidence>
<keyword evidence="2" id="KW-1185">Reference proteome</keyword>
<name>E6TUM5_EVAC2</name>
<reference evidence="1 2" key="1">
    <citation type="submission" date="2010-12" db="EMBL/GenBank/DDBJ databases">
        <title>Complete sequence of Bacillus cellulosilyticus DSM 2522.</title>
        <authorList>
            <consortium name="US DOE Joint Genome Institute"/>
            <person name="Lucas S."/>
            <person name="Copeland A."/>
            <person name="Lapidus A."/>
            <person name="Cheng J.-F."/>
            <person name="Bruce D."/>
            <person name="Goodwin L."/>
            <person name="Pitluck S."/>
            <person name="Chertkov O."/>
            <person name="Detter J.C."/>
            <person name="Han C."/>
            <person name="Tapia R."/>
            <person name="Land M."/>
            <person name="Hauser L."/>
            <person name="Jeffries C."/>
            <person name="Kyrpides N."/>
            <person name="Ivanova N."/>
            <person name="Mikhailova N."/>
            <person name="Brumm P."/>
            <person name="Mead D."/>
            <person name="Woyke T."/>
        </authorList>
    </citation>
    <scope>NUCLEOTIDE SEQUENCE [LARGE SCALE GENOMIC DNA]</scope>
    <source>
        <strain evidence="2">ATCC 21833 / DSM 2522 / FERM P-1141 / JCM 9156 / N-4</strain>
    </source>
</reference>
<dbReference type="Proteomes" id="UP000001401">
    <property type="component" value="Chromosome"/>
</dbReference>
<dbReference type="OrthoDB" id="2988533at2"/>
<dbReference type="HOGENOM" id="CLU_2091845_0_0_9"/>
<dbReference type="eggNOG" id="ENOG5032A5A">
    <property type="taxonomic scope" value="Bacteria"/>
</dbReference>
<sequence>MKKSDFLDELRLEVGLAYDYAQNSKDFLLKVIDTLYDFHLDKRCVFTIFYTNCNDDYVPLYILGEKNYNSKVNMGIGFISLCARNIAVFVKKDNEQTILAPIYIDDELKYVISVTM</sequence>
<proteinExistence type="predicted"/>
<dbReference type="RefSeq" id="WP_013489248.1">
    <property type="nucleotide sequence ID" value="NC_014829.1"/>
</dbReference>
<evidence type="ECO:0000313" key="1">
    <source>
        <dbReference type="EMBL" id="ADU30915.1"/>
    </source>
</evidence>
<organism evidence="1 2">
    <name type="scientific">Evansella cellulosilytica (strain ATCC 21833 / DSM 2522 / FERM P-1141 / JCM 9156 / N-4)</name>
    <name type="common">Bacillus cellulosilyticus</name>
    <dbReference type="NCBI Taxonomy" id="649639"/>
    <lineage>
        <taxon>Bacteria</taxon>
        <taxon>Bacillati</taxon>
        <taxon>Bacillota</taxon>
        <taxon>Bacilli</taxon>
        <taxon>Bacillales</taxon>
        <taxon>Bacillaceae</taxon>
        <taxon>Evansella</taxon>
    </lineage>
</organism>